<feature type="repeat" description="CSPG" evidence="12">
    <location>
        <begin position="1903"/>
        <end position="2002"/>
    </location>
</feature>
<evidence type="ECO:0000256" key="7">
    <source>
        <dbReference type="ARBA" id="ARBA00022737"/>
    </source>
</evidence>
<dbReference type="STRING" id="623744.A0A553Q6V1"/>
<dbReference type="InterPro" id="IPR039005">
    <property type="entry name" value="CSPG_rpt"/>
</dbReference>
<feature type="repeat" description="CSPG" evidence="12">
    <location>
        <begin position="1537"/>
        <end position="1638"/>
    </location>
</feature>
<dbReference type="CDD" id="cd00064">
    <property type="entry name" value="FU"/>
    <property type="match status" value="11"/>
</dbReference>
<reference evidence="15 16" key="1">
    <citation type="journal article" date="2019" name="Sci. Data">
        <title>Hybrid genome assembly and annotation of Danionella translucida.</title>
        <authorList>
            <person name="Kadobianskyi M."/>
            <person name="Schulze L."/>
            <person name="Schuelke M."/>
            <person name="Judkewitz B."/>
        </authorList>
    </citation>
    <scope>NUCLEOTIDE SEQUENCE [LARGE SCALE GENOMIC DNA]</scope>
    <source>
        <strain evidence="15 16">Bolton</strain>
    </source>
</reference>
<dbReference type="PANTHER" id="PTHR45739:SF1">
    <property type="entry name" value="EXTRACELLULAR MATRIX ORGANIZING PROTEIN FRAS1"/>
    <property type="match status" value="1"/>
</dbReference>
<feature type="repeat" description="CSPG" evidence="12">
    <location>
        <begin position="1421"/>
        <end position="1516"/>
    </location>
</feature>
<dbReference type="FunFam" id="2.60.40.2030:FF:000006">
    <property type="entry name" value="Fraser extracellular matrix complex subunit 1"/>
    <property type="match status" value="1"/>
</dbReference>
<protein>
    <recommendedName>
        <fullName evidence="14">VWFC domain-containing protein</fullName>
    </recommendedName>
</protein>
<keyword evidence="16" id="KW-1185">Reference proteome</keyword>
<keyword evidence="6" id="KW-0732">Signal</keyword>
<accession>A0A553Q6V1</accession>
<evidence type="ECO:0000259" key="14">
    <source>
        <dbReference type="PROSITE" id="PS50184"/>
    </source>
</evidence>
<dbReference type="InterPro" id="IPR009030">
    <property type="entry name" value="Growth_fac_rcpt_cys_sf"/>
</dbReference>
<keyword evidence="7" id="KW-0677">Repeat</keyword>
<evidence type="ECO:0000256" key="1">
    <source>
        <dbReference type="ARBA" id="ARBA00004251"/>
    </source>
</evidence>
<evidence type="ECO:0000256" key="2">
    <source>
        <dbReference type="ARBA" id="ARBA00005529"/>
    </source>
</evidence>
<evidence type="ECO:0000313" key="16">
    <source>
        <dbReference type="Proteomes" id="UP000316079"/>
    </source>
</evidence>
<dbReference type="SMART" id="SM00261">
    <property type="entry name" value="FU"/>
    <property type="match status" value="14"/>
</dbReference>
<name>A0A553Q6V1_9TELE</name>
<proteinExistence type="inferred from homology"/>
<dbReference type="FunFam" id="2.60.40.2030:FF:000003">
    <property type="entry name" value="Fraser extracellular matrix complex subunit 1"/>
    <property type="match status" value="1"/>
</dbReference>
<comment type="similarity">
    <text evidence="2">Belongs to the FRAS1 family.</text>
</comment>
<evidence type="ECO:0000256" key="6">
    <source>
        <dbReference type="ARBA" id="ARBA00022729"/>
    </source>
</evidence>
<feature type="repeat" description="CSPG" evidence="12">
    <location>
        <begin position="929"/>
        <end position="1024"/>
    </location>
</feature>
<feature type="repeat" description="CSPG" evidence="12">
    <location>
        <begin position="2136"/>
        <end position="2229"/>
    </location>
</feature>
<feature type="repeat" description="CSPG" evidence="12">
    <location>
        <begin position="1782"/>
        <end position="1882"/>
    </location>
</feature>
<organism evidence="15 16">
    <name type="scientific">Danionella cerebrum</name>
    <dbReference type="NCBI Taxonomy" id="2873325"/>
    <lineage>
        <taxon>Eukaryota</taxon>
        <taxon>Metazoa</taxon>
        <taxon>Chordata</taxon>
        <taxon>Craniata</taxon>
        <taxon>Vertebrata</taxon>
        <taxon>Euteleostomi</taxon>
        <taxon>Actinopterygii</taxon>
        <taxon>Neopterygii</taxon>
        <taxon>Teleostei</taxon>
        <taxon>Ostariophysi</taxon>
        <taxon>Cypriniformes</taxon>
        <taxon>Danionidae</taxon>
        <taxon>Danioninae</taxon>
        <taxon>Danionella</taxon>
    </lineage>
</organism>
<dbReference type="FunFam" id="2.10.220.10:FF:000026">
    <property type="entry name" value="Fraser extracellular matrix complex subunit 1"/>
    <property type="match status" value="1"/>
</dbReference>
<feature type="repeat" description="CSPG" evidence="12">
    <location>
        <begin position="2024"/>
        <end position="2116"/>
    </location>
</feature>
<evidence type="ECO:0000256" key="9">
    <source>
        <dbReference type="ARBA" id="ARBA00022989"/>
    </source>
</evidence>
<feature type="transmembrane region" description="Helical" evidence="13">
    <location>
        <begin position="3727"/>
        <end position="3748"/>
    </location>
</feature>
<dbReference type="GO" id="GO:0007154">
    <property type="term" value="P:cell communication"/>
    <property type="evidence" value="ECO:0007669"/>
    <property type="project" value="InterPro"/>
</dbReference>
<dbReference type="Gene3D" id="2.60.40.2030">
    <property type="match status" value="5"/>
</dbReference>
<dbReference type="Pfam" id="PF16184">
    <property type="entry name" value="Cadherin_3"/>
    <property type="match status" value="12"/>
</dbReference>
<keyword evidence="10 13" id="KW-0472">Membrane</keyword>
<dbReference type="SUPFAM" id="SSF57184">
    <property type="entry name" value="Growth factor receptor domain"/>
    <property type="match status" value="5"/>
</dbReference>
<dbReference type="OrthoDB" id="430044at2759"/>
<dbReference type="InterPro" id="IPR003644">
    <property type="entry name" value="Calx_beta"/>
</dbReference>
<feature type="domain" description="VWFC" evidence="14">
    <location>
        <begin position="47"/>
        <end position="107"/>
    </location>
</feature>
<dbReference type="Pfam" id="PF03160">
    <property type="entry name" value="Calx-beta"/>
    <property type="match status" value="4"/>
</dbReference>
<dbReference type="InterPro" id="IPR051561">
    <property type="entry name" value="FRAS1_ECM"/>
</dbReference>
<dbReference type="InterPro" id="IPR000742">
    <property type="entry name" value="EGF"/>
</dbReference>
<keyword evidence="9 13" id="KW-1133">Transmembrane helix</keyword>
<dbReference type="Pfam" id="PF00093">
    <property type="entry name" value="VWC"/>
    <property type="match status" value="2"/>
</dbReference>
<keyword evidence="5" id="KW-0479">Metal-binding</keyword>
<comment type="subcellular location">
    <subcellularLocation>
        <location evidence="1">Cell membrane</location>
        <topology evidence="1">Single-pass type I membrane protein</topology>
    </subcellularLocation>
</comment>
<evidence type="ECO:0000256" key="3">
    <source>
        <dbReference type="ARBA" id="ARBA00022475"/>
    </source>
</evidence>
<sequence>MASPCTKCRCRNGQTQCLVVECQQVTCKVNENLVVHPGQCCPQCEPNACTEAGNEFKHGEQWQRGSCTTCVCDHGHSRCQTEKCPPLNCDKGQIKIKRAGQCCEDCVTSKGSCLYEGIVRYHGDMWNGTGCEFCMCERGQVLCQRVECSRSECPRGESLVHLPGKCCPECKTTTSSCSYAETEQKGQKAIKSFRRLANLEIVREGLCRECQCQKGRMTCYQHSCATCPVGTLAIPQREQCCPDCNPAVQCHEDCLTCTGTPDHCAICREPSSLLMNGRCLQSCPEGFFAKGKVCAACLPSCATCENEFECTECAGSSLLSGRQCVTSCERGLFAAHTHCLSCHDSCALCKGAEPQDCLSCSDPTHILKNGRCISDCGPGFYTSQGHCYACDPSCETCHPSSPSCLSCHPGHALHHGKCVAQCPSHYYKDDHSHCQGCHAVCATCSGPTVSHCTSCTKPLILKQGQCVESCGEGLFFRAGHCHNCDASCRVCVGPDSSDCVQCMKQEEVLQPLNGYVSHGSCISACKPRHYLDTYRTCRECHSSCSDCTGGSFQNCTLCLEPSVLHQGQCLNKCPHGFYVLDRACQACHPSCKECSGQSQADCSACPAHASLHNGYCRTSCPEGQYLNPAGFCNGCEEGCQRCVADLQSGSGTVCLWCKVPKMVLLGDHCVPQCPPRHYRWHGACKKCHSSCEECSGDGPLSCTSCLAPEVLIPSGLCSPHCPTGYYPDESRVCQVCASQCASCEMAGVCTSCRDPAKVLLFGECQYESCAHQYYLNTTTRICRECDWSCNACRGPLRSDCLQCMEGYVLQDGICVPGCSAGFYQDAERCLNCDEHCEQCQARGLCQQCQLPYASLNGQCVLECGKHFFLDDLTRQCTACSSSCVECLSAEECRTCGENSYLKSGRCVSDCGHGYYADWKTRSCHANSRAPSLYINGSLLVPIGGVKPLDPTLLSIKDADSQSESMLLQLLQLPSNGHLVVLENDRERILTKDDTFSFTQLKQRAVRFIHDKEQSKGGQFMLKAGDPQLFSQPQTVPVLALSYQPPIVISNQILYINTGETAVISRSVLHISDFDNPEEVFVTVMDPPKHGHLTHVHSDAQVTHFKLGELDGEKLQYVHDGSKGEQDRLLLQVNDGHSYQNVLFHVSIANKVAMAPHMRSVPKTWVKEGGMVQLSKKCLNALFQGASDTEILYTIHSESGQPKYGEIVLVSMPADGPVEAWQSFSDGQDTTPTSSFTQQDVNEGTVWYRHFGSGAQRDTFQFQVSSEIDPETLSDTQTFTIGVMPQSPGMPQLSPGADLQIAALEDRVTVISPAALSFTDSETPSDKLVYNITKALTSGHGMLEHVDRPYIHVRHFTQADVDSGKIIYRPPQAPSHLQELYQYSFTGLPESVSIHFTVSDGDHTTPEMDFAILLLANHQQPPVFQILDPVLEVSLGGRAPVGMRQLAVTDADTAFEDLEFEVLEGPLYGTLLRVDLDSQVQMVNGDTFTFSDVTRNVLQYEHPGLTTEDDSMTFSVTDGIVMASITVQVLVSEVKSDAPKRDANALLSMEVAEKSSTIIRRSHLAYVDEESQDGNIIVQLVSVPMYGILAKTKAGTDFEELAEYSSFSMDDINKHKIRYVTSFETGNQPVTDIFHFVVYDGDNNRLENQMFTITITSAQGQPPVVTVRSGIKVQEGGRVQLSANHIIASDPDTPRKDLLVWLITPPKFGFIENTKQVTGGSRVITTDVPFTVEDLTSDHIFYVQNTRQANVHQDIFSFYISDGSSQTEAFDVTINIQHTKEDRVPVISVNSIQVEENSGVVITNSSLNVLDQDTPENELLLTIIKKPSYGKLRRRQFYSEPLENGRILHQGSTFTYQDILDELLVYTPDGRSSGTDEIKFSVTDGIYTEMGRLEFSMDIRKREGPRVTINRGLQIGAGSSSKITEQHLKGTDIDSDNLKLRYTLTKDLGVGSLLLNTGRNKAQISVRGPITSFTQDDINKGHLEYFHEKGESGGSFSFKFNLEDPEGNRVIDQSFFISVLEDRLPPTVVVNKGLVLDENSLKKITTLQLSSTDQDSEPDELIYRLTKQPQLGHLEHSNKPGTRISTFTQADLASRSIQYVHTSEDETHSDDFTFTVSDGGNEVSQKFQITIRPVDDSLPVLLVPGMRVQEGVRKTITEFELKATDADTEEDSITFTIVQAPRHGTIERTSNGQHYRQTNTFTMDDIYQNRISYNHDGSNSLKDRFTFTVGDGTNMFFIVEEGGIEVVTAAPQKFKIEILPVDDGTPRIVTNLGLQWLEYMENKATNLISKKELLTIDPDTDDGQLIYEITTEAKHGYLESKLNPGKPITSFTQADINLGLIRYILSEDNVQDTMDNFKFLVKDSKPNIVSDNVFHIQWSLISFEHKSYNVSEKDGTVAVTVKRTGNLNQYAIVLCRTEQGSATSTSSMGSRPGQQDYVEYAGQVQFDEREDTKVCTIVINDDQVFESTESFKVELSMPVYALLGSVTKAVVNINDTEDEPTLQFDKKTYHVNESTGFIFAPVERKGDSSSTVSALCYTVPKSARGSSLHALESGSDFKTRGMSSDNRVIFGPGVSMSTCDVKLIDDSEYELSEEFELVLSDASDNARMGEVSVAKIIIDGPNDASTVSLTNSSFTFSEDAGTIEIPVVRHGSDLSSVTSVWCATRPAEQDSATPGIDYIPSSKKTCSLTIMDDIQNPTIEGKESFVVFLSSPNGAVLTEPYEASVYITDAAQDIPSMQFDKLAYTVREKDGVLHIPIVRTGDLSYKSSVRCFTRTMSAMVMDDFEERRNTDEYRITFQKGEKVKNCTVLIQDDSVFEPEEDFQVHLGSPQSDHWIGAMIGVNDIVTVTITNDEDGTEPVNMAPTIEFEQASFQVREPPGPDGIEVLNIKVIRKGDLDRTSKIRCSTRDGSAQSGVDYNPKSRVLKFSPGVDHILFKVEILSNEDREWHESFSLVLGPDDPVEAVLGDITIATVTILDQEAAGSLILPAPPIVVSLSDYDNVQEVTKEGSKKSPSPGYPLVCVTPCDPHYPKHSVMKERCEEAGINQSSLHFSWEVATPTDSSGARSPFETVTDNTPYTTVNHKVLDSIYFSRRFHVRCVAQARDKAGHLGTPLRSNIAIIGTEGSICHTPVTTGTARGFQAQSFIATLKYLDVKHKEHPNRIQISVQIPHQDGMLPLVSTMPLHNLHFLLSESIYRQQHVCSNLVTLKDLQGISESGFLDDVSYDSISLGPGYDRPYQFNPTVREARSIQLYKHLNLKSCIWTFDAYYDMTELIDVCGGTVTADFQVRDSAQSFLTVQVPLYVSYIYVTAPRGWASLEHHTEMEFSFFYDTVLWRTGIQTDSVLSARLQIIRIFIRDDGRLVIEFKTHAKFRGQFVPDHHTLPGQKSHLMAPDHLAGMDFDLQLVWSAQSFDSPYQLWRATSSYSRKDYSGEYTVLLIPCTVQPTQAWVDSGDKPLSCTAHAPEKFLLPIAFQQTNRPVPVVYSLNTEFQLCNNEKVFLMDPALADMSVAEMDYKGAFSMGQTLYGRVLWNPDQNLNSAYKLQLEKVYLCTGRDGYVPFFDPTGTLYNEGPQYGCIQPNKHLKHRFLLLDRKQPDVCDRYFHDVPFEASFASEIPDLQSLSAMPGVDGFTMKVDALYKVEAGHQWYLQVIYVIGPESISSPRVQRSTTYELKRRDRRDLVDRSGRLTLDESLIYDNEGDQMKNGTNMKTLKLEVEPSGTFNPQMGGSIGGGVAAIFLLFLVILAFCFMARKCHGVVKKRPPKMVEDYPLNTKVEVCIERLEKNLNSKHCSVRNINVLNKNPEAYKVNGVKVKQVNLEVKVHNNLNDGTEV</sequence>
<evidence type="ECO:0000256" key="8">
    <source>
        <dbReference type="ARBA" id="ARBA00022837"/>
    </source>
</evidence>
<dbReference type="EMBL" id="SRMA01026265">
    <property type="protein sequence ID" value="TRY85659.1"/>
    <property type="molecule type" value="Genomic_DNA"/>
</dbReference>
<dbReference type="GO" id="GO:0048513">
    <property type="term" value="P:animal organ development"/>
    <property type="evidence" value="ECO:0007669"/>
    <property type="project" value="UniProtKB-ARBA"/>
</dbReference>
<dbReference type="Gene3D" id="2.10.220.10">
    <property type="entry name" value="Hormone Receptor, Insulin-like Growth Factor Receptor 1, Chain A, domain 2"/>
    <property type="match status" value="8"/>
</dbReference>
<evidence type="ECO:0000256" key="10">
    <source>
        <dbReference type="ARBA" id="ARBA00023136"/>
    </source>
</evidence>
<dbReference type="GO" id="GO:0046872">
    <property type="term" value="F:metal ion binding"/>
    <property type="evidence" value="ECO:0007669"/>
    <property type="project" value="UniProtKB-KW"/>
</dbReference>
<dbReference type="InterPro" id="IPR038081">
    <property type="entry name" value="CalX-like_sf"/>
</dbReference>
<dbReference type="SMART" id="SM00181">
    <property type="entry name" value="EGF"/>
    <property type="match status" value="11"/>
</dbReference>
<dbReference type="SUPFAM" id="SSF141072">
    <property type="entry name" value="CalX-like"/>
    <property type="match status" value="5"/>
</dbReference>
<dbReference type="GO" id="GO:0005886">
    <property type="term" value="C:plasma membrane"/>
    <property type="evidence" value="ECO:0007669"/>
    <property type="project" value="UniProtKB-SubCell"/>
</dbReference>
<dbReference type="PROSITE" id="PS51854">
    <property type="entry name" value="CSPG"/>
    <property type="match status" value="12"/>
</dbReference>
<dbReference type="SMART" id="SM00237">
    <property type="entry name" value="Calx_beta"/>
    <property type="match status" value="5"/>
</dbReference>
<keyword evidence="4 13" id="KW-0812">Transmembrane</keyword>
<evidence type="ECO:0000256" key="11">
    <source>
        <dbReference type="ARBA" id="ARBA00023180"/>
    </source>
</evidence>
<evidence type="ECO:0000256" key="5">
    <source>
        <dbReference type="ARBA" id="ARBA00022723"/>
    </source>
</evidence>
<dbReference type="GO" id="GO:0048731">
    <property type="term" value="P:system development"/>
    <property type="evidence" value="ECO:0007669"/>
    <property type="project" value="UniProtKB-ARBA"/>
</dbReference>
<gene>
    <name evidence="15" type="ORF">DNTS_020362</name>
</gene>
<keyword evidence="11" id="KW-0325">Glycoprotein</keyword>
<feature type="repeat" description="CSPG" evidence="12">
    <location>
        <begin position="2264"/>
        <end position="2361"/>
    </location>
</feature>
<feature type="repeat" description="CSPG" evidence="12">
    <location>
        <begin position="1289"/>
        <end position="1385"/>
    </location>
</feature>
<keyword evidence="8" id="KW-0106">Calcium</keyword>
<dbReference type="Proteomes" id="UP000316079">
    <property type="component" value="Unassembled WGS sequence"/>
</dbReference>
<dbReference type="InterPro" id="IPR001007">
    <property type="entry name" value="VWF_dom"/>
</dbReference>
<dbReference type="PROSITE" id="PS01208">
    <property type="entry name" value="VWFC_1"/>
    <property type="match status" value="2"/>
</dbReference>
<dbReference type="Gene3D" id="6.20.200.20">
    <property type="match status" value="2"/>
</dbReference>
<feature type="domain" description="VWFC" evidence="14">
    <location>
        <begin position="111"/>
        <end position="171"/>
    </location>
</feature>
<dbReference type="SUPFAM" id="SSF57603">
    <property type="entry name" value="FnI-like domain"/>
    <property type="match status" value="2"/>
</dbReference>
<evidence type="ECO:0000256" key="4">
    <source>
        <dbReference type="ARBA" id="ARBA00022692"/>
    </source>
</evidence>
<evidence type="ECO:0000313" key="15">
    <source>
        <dbReference type="EMBL" id="TRY85659.1"/>
    </source>
</evidence>
<keyword evidence="3" id="KW-1003">Cell membrane</keyword>
<feature type="domain" description="VWFC" evidence="14">
    <location>
        <begin position="1"/>
        <end position="45"/>
    </location>
</feature>
<evidence type="ECO:0000256" key="13">
    <source>
        <dbReference type="SAM" id="Phobius"/>
    </source>
</evidence>
<dbReference type="PROSITE" id="PS50184">
    <property type="entry name" value="VWFC_2"/>
    <property type="match status" value="3"/>
</dbReference>
<feature type="repeat" description="CSPG" evidence="12">
    <location>
        <begin position="1661"/>
        <end position="1760"/>
    </location>
</feature>
<dbReference type="InterPro" id="IPR006212">
    <property type="entry name" value="Furin_repeat"/>
</dbReference>
<dbReference type="SMART" id="SM00214">
    <property type="entry name" value="VWC"/>
    <property type="match status" value="4"/>
</dbReference>
<dbReference type="GO" id="GO:0009653">
    <property type="term" value="P:anatomical structure morphogenesis"/>
    <property type="evidence" value="ECO:0007669"/>
    <property type="project" value="TreeGrafter"/>
</dbReference>
<feature type="repeat" description="CSPG" evidence="12">
    <location>
        <begin position="1154"/>
        <end position="1264"/>
    </location>
</feature>
<feature type="repeat" description="CSPG" evidence="12">
    <location>
        <begin position="1044"/>
        <end position="1133"/>
    </location>
</feature>
<dbReference type="PANTHER" id="PTHR45739">
    <property type="entry name" value="MATRIX PROTEIN, PUTATIVE-RELATED"/>
    <property type="match status" value="1"/>
</dbReference>
<evidence type="ECO:0000256" key="12">
    <source>
        <dbReference type="PROSITE-ProRule" id="PRU01201"/>
    </source>
</evidence>
<comment type="caution">
    <text evidence="15">The sequence shown here is derived from an EMBL/GenBank/DDBJ whole genome shotgun (WGS) entry which is preliminary data.</text>
</comment>
<dbReference type="FunFam" id="2.60.40.2030:FF:000035">
    <property type="entry name" value="Fraser extracellular matrix complex subunit 1"/>
    <property type="match status" value="1"/>
</dbReference>